<reference evidence="2" key="1">
    <citation type="submission" date="2016-11" db="UniProtKB">
        <authorList>
            <consortium name="WormBaseParasite"/>
        </authorList>
    </citation>
    <scope>IDENTIFICATION</scope>
</reference>
<dbReference type="WBParaSite" id="MhA1_Contig776.frz3.gene6">
    <property type="protein sequence ID" value="MhA1_Contig776.frz3.gene6"/>
    <property type="gene ID" value="MhA1_Contig776.frz3.gene6"/>
</dbReference>
<accession>A0A1I8BY92</accession>
<proteinExistence type="predicted"/>
<evidence type="ECO:0000313" key="1">
    <source>
        <dbReference type="Proteomes" id="UP000095281"/>
    </source>
</evidence>
<dbReference type="Proteomes" id="UP000095281">
    <property type="component" value="Unplaced"/>
</dbReference>
<evidence type="ECO:0000313" key="2">
    <source>
        <dbReference type="WBParaSite" id="MhA1_Contig776.frz3.gene6"/>
    </source>
</evidence>
<keyword evidence="1" id="KW-1185">Reference proteome</keyword>
<organism evidence="1 2">
    <name type="scientific">Meloidogyne hapla</name>
    <name type="common">Root-knot nematode worm</name>
    <dbReference type="NCBI Taxonomy" id="6305"/>
    <lineage>
        <taxon>Eukaryota</taxon>
        <taxon>Metazoa</taxon>
        <taxon>Ecdysozoa</taxon>
        <taxon>Nematoda</taxon>
        <taxon>Chromadorea</taxon>
        <taxon>Rhabditida</taxon>
        <taxon>Tylenchina</taxon>
        <taxon>Tylenchomorpha</taxon>
        <taxon>Tylenchoidea</taxon>
        <taxon>Meloidogynidae</taxon>
        <taxon>Meloidogyninae</taxon>
        <taxon>Meloidogyne</taxon>
    </lineage>
</organism>
<sequence length="97" mass="10917">MNLVLCCRSPQYQQPLSTVKQDHQVISLNTTCPSATETAWQQQMNMAATFFIQNQSQKQEIGEAAALERMLALVRGREVLAAFPSFDDRNDQLEGNN</sequence>
<name>A0A1I8BY92_MELHA</name>
<dbReference type="AlphaFoldDB" id="A0A1I8BY92"/>
<protein>
    <submittedName>
        <fullName evidence="2">Uncharacterized protein</fullName>
    </submittedName>
</protein>